<evidence type="ECO:0000313" key="12">
    <source>
        <dbReference type="EMBL" id="ATW26560.1"/>
    </source>
</evidence>
<keyword evidence="13" id="KW-1185">Reference proteome</keyword>
<dbReference type="InterPro" id="IPR004358">
    <property type="entry name" value="Sig_transdc_His_kin-like_C"/>
</dbReference>
<evidence type="ECO:0000256" key="3">
    <source>
        <dbReference type="ARBA" id="ARBA00012438"/>
    </source>
</evidence>
<evidence type="ECO:0000256" key="9">
    <source>
        <dbReference type="SAM" id="Phobius"/>
    </source>
</evidence>
<evidence type="ECO:0000313" key="13">
    <source>
        <dbReference type="Proteomes" id="UP000323521"/>
    </source>
</evidence>
<dbReference type="CDD" id="cd00075">
    <property type="entry name" value="HATPase"/>
    <property type="match status" value="1"/>
</dbReference>
<protein>
    <recommendedName>
        <fullName evidence="3">histidine kinase</fullName>
        <ecNumber evidence="3">2.7.13.3</ecNumber>
    </recommendedName>
</protein>
<dbReference type="AlphaFoldDB" id="A0A3G1KVW7"/>
<dbReference type="GO" id="GO:0005886">
    <property type="term" value="C:plasma membrane"/>
    <property type="evidence" value="ECO:0007669"/>
    <property type="project" value="TreeGrafter"/>
</dbReference>
<dbReference type="SMART" id="SM00388">
    <property type="entry name" value="HisKA"/>
    <property type="match status" value="1"/>
</dbReference>
<dbReference type="GO" id="GO:0004721">
    <property type="term" value="F:phosphoprotein phosphatase activity"/>
    <property type="evidence" value="ECO:0007669"/>
    <property type="project" value="TreeGrafter"/>
</dbReference>
<dbReference type="CDD" id="cd00082">
    <property type="entry name" value="HisKA"/>
    <property type="match status" value="1"/>
</dbReference>
<keyword evidence="6 12" id="KW-0418">Kinase</keyword>
<organism evidence="12 13">
    <name type="scientific">Formimonas warabiya</name>
    <dbReference type="NCBI Taxonomy" id="1761012"/>
    <lineage>
        <taxon>Bacteria</taxon>
        <taxon>Bacillati</taxon>
        <taxon>Bacillota</taxon>
        <taxon>Clostridia</taxon>
        <taxon>Eubacteriales</taxon>
        <taxon>Peptococcaceae</taxon>
        <taxon>Candidatus Formimonas</taxon>
    </lineage>
</organism>
<evidence type="ECO:0000259" key="11">
    <source>
        <dbReference type="PROSITE" id="PS50885"/>
    </source>
</evidence>
<dbReference type="Proteomes" id="UP000323521">
    <property type="component" value="Chromosome"/>
</dbReference>
<dbReference type="KEGG" id="fwa:DCMF_18995"/>
<dbReference type="SMART" id="SM00387">
    <property type="entry name" value="HATPase_c"/>
    <property type="match status" value="1"/>
</dbReference>
<dbReference type="CDD" id="cd06225">
    <property type="entry name" value="HAMP"/>
    <property type="match status" value="1"/>
</dbReference>
<name>A0A3G1KVW7_FORW1</name>
<dbReference type="Gene3D" id="3.30.565.10">
    <property type="entry name" value="Histidine kinase-like ATPase, C-terminal domain"/>
    <property type="match status" value="1"/>
</dbReference>
<feature type="transmembrane region" description="Helical" evidence="9">
    <location>
        <begin position="58"/>
        <end position="75"/>
    </location>
</feature>
<dbReference type="FunFam" id="3.30.565.10:FF:000006">
    <property type="entry name" value="Sensor histidine kinase WalK"/>
    <property type="match status" value="1"/>
</dbReference>
<dbReference type="InterPro" id="IPR036097">
    <property type="entry name" value="HisK_dim/P_sf"/>
</dbReference>
<evidence type="ECO:0000259" key="10">
    <source>
        <dbReference type="PROSITE" id="PS50109"/>
    </source>
</evidence>
<dbReference type="GO" id="GO:0016036">
    <property type="term" value="P:cellular response to phosphate starvation"/>
    <property type="evidence" value="ECO:0007669"/>
    <property type="project" value="TreeGrafter"/>
</dbReference>
<dbReference type="EC" id="2.7.13.3" evidence="3"/>
<dbReference type="EMBL" id="CP017634">
    <property type="protein sequence ID" value="ATW26560.1"/>
    <property type="molecule type" value="Genomic_DNA"/>
</dbReference>
<dbReference type="RefSeq" id="WP_148135879.1">
    <property type="nucleotide sequence ID" value="NZ_CP017634.1"/>
</dbReference>
<dbReference type="InterPro" id="IPR050351">
    <property type="entry name" value="BphY/WalK/GraS-like"/>
</dbReference>
<comment type="subcellular location">
    <subcellularLocation>
        <location evidence="2">Membrane</location>
    </subcellularLocation>
</comment>
<keyword evidence="9" id="KW-1133">Transmembrane helix</keyword>
<keyword evidence="9" id="KW-0812">Transmembrane</keyword>
<accession>A0A3G1KVW7</accession>
<dbReference type="GO" id="GO:0000155">
    <property type="term" value="F:phosphorelay sensor kinase activity"/>
    <property type="evidence" value="ECO:0007669"/>
    <property type="project" value="InterPro"/>
</dbReference>
<evidence type="ECO:0000256" key="5">
    <source>
        <dbReference type="ARBA" id="ARBA00022679"/>
    </source>
</evidence>
<dbReference type="PRINTS" id="PR00344">
    <property type="entry name" value="BCTRLSENSOR"/>
</dbReference>
<feature type="domain" description="HAMP" evidence="11">
    <location>
        <begin position="107"/>
        <end position="159"/>
    </location>
</feature>
<evidence type="ECO:0000256" key="2">
    <source>
        <dbReference type="ARBA" id="ARBA00004370"/>
    </source>
</evidence>
<feature type="domain" description="Histidine kinase" evidence="10">
    <location>
        <begin position="174"/>
        <end position="394"/>
    </location>
</feature>
<dbReference type="InterPro" id="IPR036890">
    <property type="entry name" value="HATPase_C_sf"/>
</dbReference>
<dbReference type="Pfam" id="PF00672">
    <property type="entry name" value="HAMP"/>
    <property type="match status" value="1"/>
</dbReference>
<dbReference type="PANTHER" id="PTHR45453">
    <property type="entry name" value="PHOSPHATE REGULON SENSOR PROTEIN PHOR"/>
    <property type="match status" value="1"/>
</dbReference>
<dbReference type="Gene3D" id="1.10.287.130">
    <property type="match status" value="1"/>
</dbReference>
<sequence length="401" mass="46727">MFDKKRRVHQHFHKIHEQFHRKHPHSPGKWGNNHWGEEYQNHCKYHHDFDSFHKGLKWLRPAAFIFTVILLYLLFRWIGTTAIAVFFALFIAIKEIIHLGFLQRLEKRIFLPMDELKKAVDEIARGNYYVQVDYPVTNEFGVLIHSFNEMAQKLQESEKVQLSYEENRKALIANISHDLKTPIASIQGYIEGILDGVVASPEKTNKYLKIIYHNTVYINKLIDDLFLFSKLDMEKLDFQYETLPVKGYMSDLMEEFRLELEEKQIQFSYLDKMDPDGYVRIDRKRIHQAIRNIIGNGAKFGGGNELTITVELWRQDDAVYVSVKDNGPGIPQDKLAHVFERFYRIDTERTKDMMSTGLGLAIAKELVEAHQGKITLSSTENEGTCFTIMLPIVKEQGEAGQ</sequence>
<dbReference type="InterPro" id="IPR003661">
    <property type="entry name" value="HisK_dim/P_dom"/>
</dbReference>
<dbReference type="PROSITE" id="PS50885">
    <property type="entry name" value="HAMP"/>
    <property type="match status" value="1"/>
</dbReference>
<dbReference type="InterPro" id="IPR003660">
    <property type="entry name" value="HAMP_dom"/>
</dbReference>
<evidence type="ECO:0000256" key="6">
    <source>
        <dbReference type="ARBA" id="ARBA00022777"/>
    </source>
</evidence>
<proteinExistence type="predicted"/>
<dbReference type="PROSITE" id="PS50109">
    <property type="entry name" value="HIS_KIN"/>
    <property type="match status" value="1"/>
</dbReference>
<dbReference type="SUPFAM" id="SSF55874">
    <property type="entry name" value="ATPase domain of HSP90 chaperone/DNA topoisomerase II/histidine kinase"/>
    <property type="match status" value="1"/>
</dbReference>
<dbReference type="PANTHER" id="PTHR45453:SF1">
    <property type="entry name" value="PHOSPHATE REGULON SENSOR PROTEIN PHOR"/>
    <property type="match status" value="1"/>
</dbReference>
<dbReference type="InterPro" id="IPR003594">
    <property type="entry name" value="HATPase_dom"/>
</dbReference>
<dbReference type="SMART" id="SM00304">
    <property type="entry name" value="HAMP"/>
    <property type="match status" value="1"/>
</dbReference>
<reference evidence="12 13" key="1">
    <citation type="submission" date="2016-10" db="EMBL/GenBank/DDBJ databases">
        <title>Complete Genome Sequence of Peptococcaceae strain DCMF.</title>
        <authorList>
            <person name="Edwards R.J."/>
            <person name="Holland S.I."/>
            <person name="Deshpande N.P."/>
            <person name="Wong Y.K."/>
            <person name="Ertan H."/>
            <person name="Manefield M."/>
            <person name="Russell T.L."/>
            <person name="Lee M.J."/>
        </authorList>
    </citation>
    <scope>NUCLEOTIDE SEQUENCE [LARGE SCALE GENOMIC DNA]</scope>
    <source>
        <strain evidence="12 13">DCMF</strain>
    </source>
</reference>
<dbReference type="InterPro" id="IPR005467">
    <property type="entry name" value="His_kinase_dom"/>
</dbReference>
<dbReference type="OrthoDB" id="9780718at2"/>
<dbReference type="SUPFAM" id="SSF158472">
    <property type="entry name" value="HAMP domain-like"/>
    <property type="match status" value="1"/>
</dbReference>
<keyword evidence="7" id="KW-0902">Two-component regulatory system</keyword>
<keyword evidence="5" id="KW-0808">Transferase</keyword>
<dbReference type="Gene3D" id="6.10.340.10">
    <property type="match status" value="1"/>
</dbReference>
<evidence type="ECO:0000256" key="8">
    <source>
        <dbReference type="ARBA" id="ARBA00023136"/>
    </source>
</evidence>
<keyword evidence="8 9" id="KW-0472">Membrane</keyword>
<dbReference type="SUPFAM" id="SSF47384">
    <property type="entry name" value="Homodimeric domain of signal transducing histidine kinase"/>
    <property type="match status" value="1"/>
</dbReference>
<evidence type="ECO:0000256" key="7">
    <source>
        <dbReference type="ARBA" id="ARBA00023012"/>
    </source>
</evidence>
<comment type="catalytic activity">
    <reaction evidence="1">
        <text>ATP + protein L-histidine = ADP + protein N-phospho-L-histidine.</text>
        <dbReference type="EC" id="2.7.13.3"/>
    </reaction>
</comment>
<dbReference type="Pfam" id="PF02518">
    <property type="entry name" value="HATPase_c"/>
    <property type="match status" value="1"/>
</dbReference>
<gene>
    <name evidence="12" type="ORF">DCMF_18995</name>
</gene>
<evidence type="ECO:0000256" key="1">
    <source>
        <dbReference type="ARBA" id="ARBA00000085"/>
    </source>
</evidence>
<dbReference type="Pfam" id="PF00512">
    <property type="entry name" value="HisKA"/>
    <property type="match status" value="1"/>
</dbReference>
<keyword evidence="4" id="KW-0597">Phosphoprotein</keyword>
<evidence type="ECO:0000256" key="4">
    <source>
        <dbReference type="ARBA" id="ARBA00022553"/>
    </source>
</evidence>
<dbReference type="FunFam" id="1.10.287.130:FF:000001">
    <property type="entry name" value="Two-component sensor histidine kinase"/>
    <property type="match status" value="1"/>
</dbReference>